<reference evidence="5 6" key="1">
    <citation type="submission" date="2019-11" db="EMBL/GenBank/DDBJ databases">
        <authorList>
            <person name="Dong K."/>
        </authorList>
    </citation>
    <scope>NUCLEOTIDE SEQUENCE [LARGE SCALE GENOMIC DNA]</scope>
    <source>
        <strain evidence="5 6">DK608</strain>
    </source>
</reference>
<feature type="domain" description="HTH gntR-type" evidence="4">
    <location>
        <begin position="3"/>
        <end position="71"/>
    </location>
</feature>
<evidence type="ECO:0000313" key="5">
    <source>
        <dbReference type="EMBL" id="MTH65962.1"/>
    </source>
</evidence>
<evidence type="ECO:0000256" key="2">
    <source>
        <dbReference type="ARBA" id="ARBA00023125"/>
    </source>
</evidence>
<comment type="caution">
    <text evidence="5">The sequence shown here is derived from an EMBL/GenBank/DDBJ whole genome shotgun (WGS) entry which is preliminary data.</text>
</comment>
<dbReference type="PANTHER" id="PTHR44846:SF1">
    <property type="entry name" value="MANNOSYL-D-GLYCERATE TRANSPORT_METABOLISM SYSTEM REPRESSOR MNGR-RELATED"/>
    <property type="match status" value="1"/>
</dbReference>
<dbReference type="InterPro" id="IPR000524">
    <property type="entry name" value="Tscrpt_reg_HTH_GntR"/>
</dbReference>
<dbReference type="PROSITE" id="PS50949">
    <property type="entry name" value="HTH_GNTR"/>
    <property type="match status" value="1"/>
</dbReference>
<name>A0A6L6J3I8_9RHOB</name>
<dbReference type="InterPro" id="IPR050679">
    <property type="entry name" value="Bact_HTH_transcr_reg"/>
</dbReference>
<dbReference type="GO" id="GO:0003677">
    <property type="term" value="F:DNA binding"/>
    <property type="evidence" value="ECO:0007669"/>
    <property type="project" value="UniProtKB-KW"/>
</dbReference>
<dbReference type="Pfam" id="PF07702">
    <property type="entry name" value="UTRA"/>
    <property type="match status" value="1"/>
</dbReference>
<dbReference type="SMART" id="SM00345">
    <property type="entry name" value="HTH_GNTR"/>
    <property type="match status" value="1"/>
</dbReference>
<keyword evidence="6" id="KW-1185">Reference proteome</keyword>
<sequence>MQRDTWQIIKDHLAGDIASGKLAPGARLPTEPELCEVFGVGRHSVRRAVPALAVEGKLRVEQGRGTFVEAARLINYQIGRRTRFRENLIGQGYKPYGEHLSSTIVPAPDRVAEALRIARGAEVHRIMRRGLADDMPINLGIAFHPVALFPDLGARREAGVSVTEIYRDHGVTDYFRKSTTIFTRRAEPEESRLLRQHPDHPVMIVTKIDVDAKGTALGYSEAVWAGDRVQFSFDSLDDPFVGEEGKTP</sequence>
<dbReference type="InterPro" id="IPR011663">
    <property type="entry name" value="UTRA"/>
</dbReference>
<dbReference type="SMART" id="SM00866">
    <property type="entry name" value="UTRA"/>
    <property type="match status" value="1"/>
</dbReference>
<dbReference type="CDD" id="cd07377">
    <property type="entry name" value="WHTH_GntR"/>
    <property type="match status" value="1"/>
</dbReference>
<keyword evidence="2" id="KW-0238">DNA-binding</keyword>
<dbReference type="SUPFAM" id="SSF64288">
    <property type="entry name" value="Chorismate lyase-like"/>
    <property type="match status" value="1"/>
</dbReference>
<evidence type="ECO:0000256" key="1">
    <source>
        <dbReference type="ARBA" id="ARBA00023015"/>
    </source>
</evidence>
<dbReference type="GO" id="GO:0045892">
    <property type="term" value="P:negative regulation of DNA-templated transcription"/>
    <property type="evidence" value="ECO:0007669"/>
    <property type="project" value="TreeGrafter"/>
</dbReference>
<dbReference type="SUPFAM" id="SSF46785">
    <property type="entry name" value="Winged helix' DNA-binding domain"/>
    <property type="match status" value="1"/>
</dbReference>
<dbReference type="Pfam" id="PF00392">
    <property type="entry name" value="GntR"/>
    <property type="match status" value="1"/>
</dbReference>
<dbReference type="Gene3D" id="1.10.10.10">
    <property type="entry name" value="Winged helix-like DNA-binding domain superfamily/Winged helix DNA-binding domain"/>
    <property type="match status" value="1"/>
</dbReference>
<keyword evidence="1" id="KW-0805">Transcription regulation</keyword>
<dbReference type="GO" id="GO:0003700">
    <property type="term" value="F:DNA-binding transcription factor activity"/>
    <property type="evidence" value="ECO:0007669"/>
    <property type="project" value="InterPro"/>
</dbReference>
<evidence type="ECO:0000256" key="3">
    <source>
        <dbReference type="ARBA" id="ARBA00023163"/>
    </source>
</evidence>
<dbReference type="EMBL" id="WMII01000019">
    <property type="protein sequence ID" value="MTH65962.1"/>
    <property type="molecule type" value="Genomic_DNA"/>
</dbReference>
<dbReference type="InterPro" id="IPR036390">
    <property type="entry name" value="WH_DNA-bd_sf"/>
</dbReference>
<dbReference type="PANTHER" id="PTHR44846">
    <property type="entry name" value="MANNOSYL-D-GLYCERATE TRANSPORT/METABOLISM SYSTEM REPRESSOR MNGR-RELATED"/>
    <property type="match status" value="1"/>
</dbReference>
<proteinExistence type="predicted"/>
<dbReference type="InterPro" id="IPR036388">
    <property type="entry name" value="WH-like_DNA-bd_sf"/>
</dbReference>
<gene>
    <name evidence="5" type="primary">phnF</name>
    <name evidence="5" type="ORF">GL284_16980</name>
</gene>
<dbReference type="AlphaFoldDB" id="A0A6L6J3I8"/>
<organism evidence="5 6">
    <name type="scientific">Paracoccus shanxieyensis</name>
    <dbReference type="NCBI Taxonomy" id="2675752"/>
    <lineage>
        <taxon>Bacteria</taxon>
        <taxon>Pseudomonadati</taxon>
        <taxon>Pseudomonadota</taxon>
        <taxon>Alphaproteobacteria</taxon>
        <taxon>Rhodobacterales</taxon>
        <taxon>Paracoccaceae</taxon>
        <taxon>Paracoccus</taxon>
    </lineage>
</organism>
<evidence type="ECO:0000259" key="4">
    <source>
        <dbReference type="PROSITE" id="PS50949"/>
    </source>
</evidence>
<dbReference type="NCBIfam" id="TIGR02325">
    <property type="entry name" value="C_P_lyase_phnF"/>
    <property type="match status" value="1"/>
</dbReference>
<accession>A0A6L6J3I8</accession>
<dbReference type="RefSeq" id="WP_024899717.1">
    <property type="nucleotide sequence ID" value="NZ_WMIH01000021.1"/>
</dbReference>
<dbReference type="Proteomes" id="UP000478740">
    <property type="component" value="Unassembled WGS sequence"/>
</dbReference>
<dbReference type="Gene3D" id="3.40.1410.10">
    <property type="entry name" value="Chorismate lyase-like"/>
    <property type="match status" value="1"/>
</dbReference>
<dbReference type="PRINTS" id="PR00035">
    <property type="entry name" value="HTHGNTR"/>
</dbReference>
<dbReference type="InterPro" id="IPR028978">
    <property type="entry name" value="Chorismate_lyase_/UTRA_dom_sf"/>
</dbReference>
<evidence type="ECO:0000313" key="6">
    <source>
        <dbReference type="Proteomes" id="UP000478740"/>
    </source>
</evidence>
<keyword evidence="3" id="KW-0804">Transcription</keyword>
<protein>
    <submittedName>
        <fullName evidence="5">Phosphonate metabolism transcriptional regulator PhnF</fullName>
    </submittedName>
</protein>
<dbReference type="InterPro" id="IPR012702">
    <property type="entry name" value="CP_lyase_PhnF"/>
</dbReference>